<accession>A0A4C1UKW2</accession>
<reference evidence="2 3" key="1">
    <citation type="journal article" date="2019" name="Commun. Biol.">
        <title>The bagworm genome reveals a unique fibroin gene that provides high tensile strength.</title>
        <authorList>
            <person name="Kono N."/>
            <person name="Nakamura H."/>
            <person name="Ohtoshi R."/>
            <person name="Tomita M."/>
            <person name="Numata K."/>
            <person name="Arakawa K."/>
        </authorList>
    </citation>
    <scope>NUCLEOTIDE SEQUENCE [LARGE SCALE GENOMIC DNA]</scope>
</reference>
<gene>
    <name evidence="2" type="ORF">EVAR_16784_1</name>
</gene>
<keyword evidence="1" id="KW-1133">Transmembrane helix</keyword>
<protein>
    <submittedName>
        <fullName evidence="2">Uncharacterized protein</fullName>
    </submittedName>
</protein>
<comment type="caution">
    <text evidence="2">The sequence shown here is derived from an EMBL/GenBank/DDBJ whole genome shotgun (WGS) entry which is preliminary data.</text>
</comment>
<evidence type="ECO:0000256" key="1">
    <source>
        <dbReference type="SAM" id="Phobius"/>
    </source>
</evidence>
<dbReference type="AlphaFoldDB" id="A0A4C1UKW2"/>
<organism evidence="2 3">
    <name type="scientific">Eumeta variegata</name>
    <name type="common">Bagworm moth</name>
    <name type="synonym">Eumeta japonica</name>
    <dbReference type="NCBI Taxonomy" id="151549"/>
    <lineage>
        <taxon>Eukaryota</taxon>
        <taxon>Metazoa</taxon>
        <taxon>Ecdysozoa</taxon>
        <taxon>Arthropoda</taxon>
        <taxon>Hexapoda</taxon>
        <taxon>Insecta</taxon>
        <taxon>Pterygota</taxon>
        <taxon>Neoptera</taxon>
        <taxon>Endopterygota</taxon>
        <taxon>Lepidoptera</taxon>
        <taxon>Glossata</taxon>
        <taxon>Ditrysia</taxon>
        <taxon>Tineoidea</taxon>
        <taxon>Psychidae</taxon>
        <taxon>Oiketicinae</taxon>
        <taxon>Eumeta</taxon>
    </lineage>
</organism>
<keyword evidence="3" id="KW-1185">Reference proteome</keyword>
<sequence>MQTSKGPFCLIPLKARYPLRTRRVVTAYSPLRYCKRGLKKIAATDRKCPPPTTSGCPAHPLRLKLLLASCGDICGCRLWPVCGQSYFLSALKSYFFIIIIIIIIIIAQPSASRND</sequence>
<keyword evidence="1" id="KW-0812">Transmembrane</keyword>
<proteinExistence type="predicted"/>
<name>A0A4C1UKW2_EUMVA</name>
<feature type="transmembrane region" description="Helical" evidence="1">
    <location>
        <begin position="94"/>
        <end position="111"/>
    </location>
</feature>
<evidence type="ECO:0000313" key="2">
    <source>
        <dbReference type="EMBL" id="GBP27113.1"/>
    </source>
</evidence>
<dbReference type="Proteomes" id="UP000299102">
    <property type="component" value="Unassembled WGS sequence"/>
</dbReference>
<evidence type="ECO:0000313" key="3">
    <source>
        <dbReference type="Proteomes" id="UP000299102"/>
    </source>
</evidence>
<keyword evidence="1" id="KW-0472">Membrane</keyword>
<dbReference type="EMBL" id="BGZK01000189">
    <property type="protein sequence ID" value="GBP27113.1"/>
    <property type="molecule type" value="Genomic_DNA"/>
</dbReference>